<dbReference type="Proteomes" id="UP000004750">
    <property type="component" value="Unassembled WGS sequence"/>
</dbReference>
<evidence type="ECO:0000313" key="1">
    <source>
        <dbReference type="EMBL" id="EHM54484.1"/>
    </source>
</evidence>
<gene>
    <name evidence="1" type="ORF">HMPREF9080_01195</name>
</gene>
<proteinExistence type="predicted"/>
<evidence type="ECO:0000313" key="2">
    <source>
        <dbReference type="Proteomes" id="UP000004750"/>
    </source>
</evidence>
<dbReference type="HOGENOM" id="CLU_2567558_0_0_6"/>
<protein>
    <submittedName>
        <fullName evidence="1">Uncharacterized protein</fullName>
    </submittedName>
</protein>
<sequence>MMHLWVEKYQAHIITFLQFVNTSPRNIHRVRRFFVFPAVKKPPSGVQTQAVKTRPNFSLNLSPYNARHRQEVRDLPMQKIP</sequence>
<dbReference type="STRING" id="797473.HMPREF9080_01195"/>
<dbReference type="EMBL" id="AGCM01000068">
    <property type="protein sequence ID" value="EHM54484.1"/>
    <property type="molecule type" value="Genomic_DNA"/>
</dbReference>
<name>G9ZEL4_9GAMM</name>
<accession>G9ZEL4</accession>
<comment type="caution">
    <text evidence="1">The sequence shown here is derived from an EMBL/GenBank/DDBJ whole genome shotgun (WGS) entry which is preliminary data.</text>
</comment>
<reference evidence="1 2" key="1">
    <citation type="submission" date="2011-08" db="EMBL/GenBank/DDBJ databases">
        <authorList>
            <person name="Weinstock G."/>
            <person name="Sodergren E."/>
            <person name="Clifton S."/>
            <person name="Fulton L."/>
            <person name="Fulton B."/>
            <person name="Courtney L."/>
            <person name="Fronick C."/>
            <person name="Harrison M."/>
            <person name="Strong C."/>
            <person name="Farmer C."/>
            <person name="Delahaunty K."/>
            <person name="Markovic C."/>
            <person name="Hall O."/>
            <person name="Minx P."/>
            <person name="Tomlinson C."/>
            <person name="Mitreva M."/>
            <person name="Hou S."/>
            <person name="Chen J."/>
            <person name="Wollam A."/>
            <person name="Pepin K.H."/>
            <person name="Johnson M."/>
            <person name="Bhonagiri V."/>
            <person name="Zhang X."/>
            <person name="Suruliraj S."/>
            <person name="Warren W."/>
            <person name="Chinwalla A."/>
            <person name="Mardis E.R."/>
            <person name="Wilson R.K."/>
        </authorList>
    </citation>
    <scope>NUCLEOTIDE SEQUENCE [LARGE SCALE GENOMIC DNA]</scope>
    <source>
        <strain evidence="1 2">F0432</strain>
    </source>
</reference>
<organism evidence="1 2">
    <name type="scientific">Cardiobacterium valvarum F0432</name>
    <dbReference type="NCBI Taxonomy" id="797473"/>
    <lineage>
        <taxon>Bacteria</taxon>
        <taxon>Pseudomonadati</taxon>
        <taxon>Pseudomonadota</taxon>
        <taxon>Gammaproteobacteria</taxon>
        <taxon>Cardiobacteriales</taxon>
        <taxon>Cardiobacteriaceae</taxon>
        <taxon>Cardiobacterium</taxon>
    </lineage>
</organism>
<dbReference type="AlphaFoldDB" id="G9ZEL4"/>